<dbReference type="EMBL" id="GAMC01015901">
    <property type="protein sequence ID" value="JAB90654.1"/>
    <property type="molecule type" value="mRNA"/>
</dbReference>
<reference evidence="2" key="1">
    <citation type="submission" date="2013-07" db="EMBL/GenBank/DDBJ databases">
        <authorList>
            <person name="Geib S."/>
        </authorList>
    </citation>
    <scope>NUCLEOTIDE SEQUENCE</scope>
</reference>
<protein>
    <submittedName>
        <fullName evidence="2">Uncharacterized protein</fullName>
    </submittedName>
</protein>
<accession>W8BBZ1</accession>
<sequence length="444" mass="51688">MSYQIKSTPFFRRMVNASKKNGQLQRLKEEYERIKDFNDRTIEMKMRQVRLKRLFREIEEIKESSLQWKRRRVAIDRLRTNEEIRVETLVKAKELGKKYSEMNALADRCASRIDAMASGAAVGSMSSRIELERKARSDKRISYGNDRSRMNIQKIATTPRKPVNKPILSAEQELKELKDKLRNRLSFGNSCSSRNLAKKHKKDGQRKATAGKSLSALPCVEYEKITAYRDTNWNITRDIADSVERDFEVPVSIYRQTAPEYKLIEDVHISLPVANPKLTDVSLRNEQDRRMRAKERWRKLALIVRHRFDKTLRRHVPPSEEQDSEESREEYPLRLISNHTDLPKCNLRSQASSKPHSDDELENDEVLVSIESLDPLELQPLPQPIPAIVAQPVAEEISNPIEKRRQVQNYVKVLEPVVRVARKQAVELSVEQLRGIFEHQCAEL</sequence>
<evidence type="ECO:0000313" key="2">
    <source>
        <dbReference type="EMBL" id="JAB90651.1"/>
    </source>
</evidence>
<dbReference type="OrthoDB" id="8015787at2759"/>
<organism evidence="2">
    <name type="scientific">Ceratitis capitata</name>
    <name type="common">Mediterranean fruit fly</name>
    <name type="synonym">Tephritis capitata</name>
    <dbReference type="NCBI Taxonomy" id="7213"/>
    <lineage>
        <taxon>Eukaryota</taxon>
        <taxon>Metazoa</taxon>
        <taxon>Ecdysozoa</taxon>
        <taxon>Arthropoda</taxon>
        <taxon>Hexapoda</taxon>
        <taxon>Insecta</taxon>
        <taxon>Pterygota</taxon>
        <taxon>Neoptera</taxon>
        <taxon>Endopterygota</taxon>
        <taxon>Diptera</taxon>
        <taxon>Brachycera</taxon>
        <taxon>Muscomorpha</taxon>
        <taxon>Tephritoidea</taxon>
        <taxon>Tephritidae</taxon>
        <taxon>Ceratitis</taxon>
        <taxon>Ceratitis</taxon>
    </lineage>
</organism>
<feature type="coiled-coil region" evidence="1">
    <location>
        <begin position="14"/>
        <end position="71"/>
    </location>
</feature>
<name>W8BBZ1_CERCA</name>
<dbReference type="EMBL" id="GAMC01015904">
    <property type="protein sequence ID" value="JAB90651.1"/>
    <property type="molecule type" value="mRNA"/>
</dbReference>
<reference evidence="2" key="2">
    <citation type="journal article" date="2014" name="BMC Genomics">
        <title>A genomic perspective to assessing quality of mass-reared SIT flies used in Mediterranean fruit fly (Ceratitis capitata) eradication in California.</title>
        <authorList>
            <person name="Calla B."/>
            <person name="Hall B."/>
            <person name="Hou S."/>
            <person name="Geib S.M."/>
        </authorList>
    </citation>
    <scope>NUCLEOTIDE SEQUENCE</scope>
</reference>
<evidence type="ECO:0000256" key="1">
    <source>
        <dbReference type="SAM" id="Coils"/>
    </source>
</evidence>
<keyword evidence="1" id="KW-0175">Coiled coil</keyword>
<dbReference type="AlphaFoldDB" id="W8BBZ1"/>
<proteinExistence type="evidence at transcript level"/>